<evidence type="ECO:0000313" key="3">
    <source>
        <dbReference type="Proteomes" id="UP000294692"/>
    </source>
</evidence>
<comment type="caution">
    <text evidence="2">The sequence shown here is derived from an EMBL/GenBank/DDBJ whole genome shotgun (WGS) entry which is preliminary data.</text>
</comment>
<accession>A0A4V6P2R2</accession>
<evidence type="ECO:0000313" key="2">
    <source>
        <dbReference type="EMBL" id="TCU99069.1"/>
    </source>
</evidence>
<dbReference type="Proteomes" id="UP000294692">
    <property type="component" value="Unassembled WGS sequence"/>
</dbReference>
<sequence length="32" mass="3415">MIRIPTDALPAEGAGSSARIAENHGKVRQLVR</sequence>
<gene>
    <name evidence="2" type="ORF">EV686_104168</name>
</gene>
<evidence type="ECO:0000256" key="1">
    <source>
        <dbReference type="SAM" id="MobiDB-lite"/>
    </source>
</evidence>
<protein>
    <submittedName>
        <fullName evidence="2">Uncharacterized protein</fullName>
    </submittedName>
</protein>
<dbReference type="EMBL" id="SMBX01000004">
    <property type="protein sequence ID" value="TCU99069.1"/>
    <property type="molecule type" value="Genomic_DNA"/>
</dbReference>
<feature type="region of interest" description="Disordered" evidence="1">
    <location>
        <begin position="1"/>
        <end position="32"/>
    </location>
</feature>
<organism evidence="2 3">
    <name type="scientific">Paracandidimonas soli</name>
    <dbReference type="NCBI Taxonomy" id="1917182"/>
    <lineage>
        <taxon>Bacteria</taxon>
        <taxon>Pseudomonadati</taxon>
        <taxon>Pseudomonadota</taxon>
        <taxon>Betaproteobacteria</taxon>
        <taxon>Burkholderiales</taxon>
        <taxon>Alcaligenaceae</taxon>
        <taxon>Paracandidimonas</taxon>
    </lineage>
</organism>
<keyword evidence="3" id="KW-1185">Reference proteome</keyword>
<proteinExistence type="predicted"/>
<dbReference type="AlphaFoldDB" id="A0A4V6P2R2"/>
<name>A0A4V6P2R2_9BURK</name>
<reference evidence="2 3" key="1">
    <citation type="submission" date="2019-03" db="EMBL/GenBank/DDBJ databases">
        <title>Genomic Encyclopedia of Type Strains, Phase IV (KMG-IV): sequencing the most valuable type-strain genomes for metagenomic binning, comparative biology and taxonomic classification.</title>
        <authorList>
            <person name="Goeker M."/>
        </authorList>
    </citation>
    <scope>NUCLEOTIDE SEQUENCE [LARGE SCALE GENOMIC DNA]</scope>
    <source>
        <strain evidence="2 3">DSM 100048</strain>
    </source>
</reference>